<gene>
    <name evidence="5" type="ORF">HMPREF9470_00336</name>
</gene>
<dbReference type="SMART" id="SM01130">
    <property type="entry name" value="DHDPS"/>
    <property type="match status" value="1"/>
</dbReference>
<dbReference type="PANTHER" id="PTHR12128:SF66">
    <property type="entry name" value="4-HYDROXY-2-OXOGLUTARATE ALDOLASE, MITOCHONDRIAL"/>
    <property type="match status" value="1"/>
</dbReference>
<reference evidence="5 6" key="1">
    <citation type="submission" date="2011-04" db="EMBL/GenBank/DDBJ databases">
        <title>The Genome Sequence of Clostridium citroniae WAL-19142.</title>
        <authorList>
            <consortium name="The Broad Institute Genome Sequencing Platform"/>
            <person name="Earl A."/>
            <person name="Ward D."/>
            <person name="Feldgarden M."/>
            <person name="Gevers D."/>
            <person name="Warren Y.A."/>
            <person name="Tyrrell K.L."/>
            <person name="Citron D.M."/>
            <person name="Goldstein E.J."/>
            <person name="Daigneault M."/>
            <person name="Allen-Vercoe E."/>
            <person name="Young S.K."/>
            <person name="Zeng Q."/>
            <person name="Gargeya S."/>
            <person name="Fitzgerald M."/>
            <person name="Haas B."/>
            <person name="Abouelleil A."/>
            <person name="Alvarado L."/>
            <person name="Arachchi H.M."/>
            <person name="Berlin A."/>
            <person name="Brown A."/>
            <person name="Chapman S.B."/>
            <person name="Chen Z."/>
            <person name="Dunbar C."/>
            <person name="Freedman E."/>
            <person name="Gearin G."/>
            <person name="Gellesch M."/>
            <person name="Goldberg J."/>
            <person name="Griggs A."/>
            <person name="Gujja S."/>
            <person name="Heilman E.R."/>
            <person name="Heiman D."/>
            <person name="Howarth C."/>
            <person name="Larson L."/>
            <person name="Lui A."/>
            <person name="MacDonald P.J."/>
            <person name="Mehta T."/>
            <person name="Montmayeur A."/>
            <person name="Murphy C."/>
            <person name="Neiman D."/>
            <person name="Pearson M."/>
            <person name="Priest M."/>
            <person name="Roberts A."/>
            <person name="Saif S."/>
            <person name="Shea T."/>
            <person name="Shenoy N."/>
            <person name="Sisk P."/>
            <person name="Stolte C."/>
            <person name="Sykes S."/>
            <person name="White J."/>
            <person name="Yandava C."/>
            <person name="Wortman J."/>
            <person name="Nusbaum C."/>
            <person name="Birren B."/>
        </authorList>
    </citation>
    <scope>NUCLEOTIDE SEQUENCE [LARGE SCALE GENOMIC DNA]</scope>
    <source>
        <strain evidence="5 6">WAL-19142</strain>
    </source>
</reference>
<dbReference type="SUPFAM" id="SSF51569">
    <property type="entry name" value="Aldolase"/>
    <property type="match status" value="1"/>
</dbReference>
<evidence type="ECO:0000313" key="5">
    <source>
        <dbReference type="EMBL" id="KMW11049.1"/>
    </source>
</evidence>
<feature type="active site" description="Schiff-base intermediate with substrate" evidence="4">
    <location>
        <position position="168"/>
    </location>
</feature>
<proteinExistence type="inferred from homology"/>
<dbReference type="InterPro" id="IPR013785">
    <property type="entry name" value="Aldolase_TIM"/>
</dbReference>
<evidence type="ECO:0000256" key="2">
    <source>
        <dbReference type="ARBA" id="ARBA00023239"/>
    </source>
</evidence>
<evidence type="ECO:0000256" key="4">
    <source>
        <dbReference type="PIRSR" id="PIRSR001365-1"/>
    </source>
</evidence>
<evidence type="ECO:0000256" key="3">
    <source>
        <dbReference type="PIRNR" id="PIRNR001365"/>
    </source>
</evidence>
<organism evidence="5 6">
    <name type="scientific">[Clostridium] citroniae WAL-19142</name>
    <dbReference type="NCBI Taxonomy" id="742734"/>
    <lineage>
        <taxon>Bacteria</taxon>
        <taxon>Bacillati</taxon>
        <taxon>Bacillota</taxon>
        <taxon>Clostridia</taxon>
        <taxon>Lachnospirales</taxon>
        <taxon>Lachnospiraceae</taxon>
        <taxon>Enterocloster</taxon>
    </lineage>
</organism>
<evidence type="ECO:0000313" key="6">
    <source>
        <dbReference type="Proteomes" id="UP000037392"/>
    </source>
</evidence>
<dbReference type="Proteomes" id="UP000037392">
    <property type="component" value="Unassembled WGS sequence"/>
</dbReference>
<accession>A0A0J9BFE0</accession>
<comment type="similarity">
    <text evidence="1 3">Belongs to the DapA family.</text>
</comment>
<comment type="caution">
    <text evidence="5">The sequence shown here is derived from an EMBL/GenBank/DDBJ whole genome shotgun (WGS) entry which is preliminary data.</text>
</comment>
<dbReference type="PATRIC" id="fig|742734.4.peg.359"/>
<dbReference type="OrthoDB" id="9796205at2"/>
<dbReference type="AlphaFoldDB" id="A0A0J9BFE0"/>
<dbReference type="CDD" id="cd00408">
    <property type="entry name" value="DHDPS-like"/>
    <property type="match status" value="1"/>
</dbReference>
<dbReference type="EMBL" id="ADLK01000056">
    <property type="protein sequence ID" value="KMW11049.1"/>
    <property type="molecule type" value="Genomic_DNA"/>
</dbReference>
<feature type="active site" description="Proton donor/acceptor" evidence="4">
    <location>
        <position position="140"/>
    </location>
</feature>
<sequence length="306" mass="34711">MKEIASGVWPVMITPFTADNKVDYDAVLRIIQWYERMNVTGIFAVCQSSEMFFLDKEERLELARFVIRNTPKHMGVIASGHVAEKMEDQVREAQAIIDAGAESYVFISNQFAKEGESEDIAKKNIEYLLDHVEADSFGVYECPAPYKRLLSPELLRWCAQTGKFAFLKDTCCDLKQLKAKCEAVKGTALKIFNANAATLLESLKMGCAGYSGVMANFHGDLYAWMCSNYHKEPERAKELMDFLGAASMVECQVYPVNCKYHMQLEGVDMSLVTRSKDASLLTESKRMEIEQFHAITQVYRNRFFGV</sequence>
<name>A0A0J9BFE0_9FIRM</name>
<dbReference type="PANTHER" id="PTHR12128">
    <property type="entry name" value="DIHYDRODIPICOLINATE SYNTHASE"/>
    <property type="match status" value="1"/>
</dbReference>
<dbReference type="PIRSF" id="PIRSF001365">
    <property type="entry name" value="DHDPS"/>
    <property type="match status" value="1"/>
</dbReference>
<dbReference type="RefSeq" id="WP_007861788.1">
    <property type="nucleotide sequence ID" value="NZ_KQ235875.1"/>
</dbReference>
<keyword evidence="2 3" id="KW-0456">Lyase</keyword>
<dbReference type="Pfam" id="PF00701">
    <property type="entry name" value="DHDPS"/>
    <property type="match status" value="1"/>
</dbReference>
<dbReference type="GeneID" id="93162889"/>
<dbReference type="Gene3D" id="3.20.20.70">
    <property type="entry name" value="Aldolase class I"/>
    <property type="match status" value="1"/>
</dbReference>
<protein>
    <recommendedName>
        <fullName evidence="7">Dihydrodipicolinate synthase</fullName>
    </recommendedName>
</protein>
<evidence type="ECO:0008006" key="7">
    <source>
        <dbReference type="Google" id="ProtNLM"/>
    </source>
</evidence>
<evidence type="ECO:0000256" key="1">
    <source>
        <dbReference type="ARBA" id="ARBA00007592"/>
    </source>
</evidence>
<dbReference type="InterPro" id="IPR002220">
    <property type="entry name" value="DapA-like"/>
</dbReference>
<dbReference type="GO" id="GO:0008840">
    <property type="term" value="F:4-hydroxy-tetrahydrodipicolinate synthase activity"/>
    <property type="evidence" value="ECO:0007669"/>
    <property type="project" value="TreeGrafter"/>
</dbReference>